<dbReference type="AlphaFoldDB" id="A0A8J8NNK7"/>
<keyword evidence="3" id="KW-1185">Reference proteome</keyword>
<feature type="signal peptide" evidence="1">
    <location>
        <begin position="1"/>
        <end position="19"/>
    </location>
</feature>
<protein>
    <submittedName>
        <fullName evidence="2">Uncharacterized protein</fullName>
    </submittedName>
</protein>
<evidence type="ECO:0000256" key="1">
    <source>
        <dbReference type="SAM" id="SignalP"/>
    </source>
</evidence>
<keyword evidence="1" id="KW-0732">Signal</keyword>
<name>A0A8J8NNK7_HALGN</name>
<organism evidence="2 3">
    <name type="scientific">Halteria grandinella</name>
    <dbReference type="NCBI Taxonomy" id="5974"/>
    <lineage>
        <taxon>Eukaryota</taxon>
        <taxon>Sar</taxon>
        <taxon>Alveolata</taxon>
        <taxon>Ciliophora</taxon>
        <taxon>Intramacronucleata</taxon>
        <taxon>Spirotrichea</taxon>
        <taxon>Stichotrichia</taxon>
        <taxon>Sporadotrichida</taxon>
        <taxon>Halteriidae</taxon>
        <taxon>Halteria</taxon>
    </lineage>
</organism>
<feature type="chain" id="PRO_5035151653" evidence="1">
    <location>
        <begin position="20"/>
        <end position="348"/>
    </location>
</feature>
<proteinExistence type="predicted"/>
<dbReference type="EMBL" id="RRYP01011981">
    <property type="protein sequence ID" value="TNV77396.1"/>
    <property type="molecule type" value="Genomic_DNA"/>
</dbReference>
<dbReference type="PANTHER" id="PTHR38742:SF1">
    <property type="entry name" value="SECRETED PROTEIN C"/>
    <property type="match status" value="1"/>
</dbReference>
<comment type="caution">
    <text evidence="2">The sequence shown here is derived from an EMBL/GenBank/DDBJ whole genome shotgun (WGS) entry which is preliminary data.</text>
</comment>
<gene>
    <name evidence="2" type="ORF">FGO68_gene4177</name>
</gene>
<accession>A0A8J8NNK7</accession>
<evidence type="ECO:0000313" key="3">
    <source>
        <dbReference type="Proteomes" id="UP000785679"/>
    </source>
</evidence>
<evidence type="ECO:0000313" key="2">
    <source>
        <dbReference type="EMBL" id="TNV77396.1"/>
    </source>
</evidence>
<dbReference type="OrthoDB" id="292893at2759"/>
<dbReference type="CDD" id="cd22935">
    <property type="entry name" value="SctA-like"/>
    <property type="match status" value="1"/>
</dbReference>
<dbReference type="Proteomes" id="UP000785679">
    <property type="component" value="Unassembled WGS sequence"/>
</dbReference>
<reference evidence="2" key="1">
    <citation type="submission" date="2019-06" db="EMBL/GenBank/DDBJ databases">
        <authorList>
            <person name="Zheng W."/>
        </authorList>
    </citation>
    <scope>NUCLEOTIDE SEQUENCE</scope>
    <source>
        <strain evidence="2">QDHG01</strain>
    </source>
</reference>
<sequence>MNKRILVVIGAIFLSTTLAFRAPPQELLDTIKRKELVQTVEGVLSGIIKESNFTNLEECITEGSLVDQELTQALKDFESETFEGMREGISLVAKAVKQIPELVKECKLGEHDLSKLIEMAEIFEHPYKLIFRAGRNLIVNGVEVYHFIANAVHAKRQAQYFDFGYYIGEALDVVFLNQQKQSMPPKKETLDEQAFEFLSGYFQVIGLKSSHVNSEQLYNTIDKKGSMIYGPVSGLMKKLKAKPQTIDLPIWMSLHEISHIFQDGEAYLIHNQVISGKDDLITIRKYSEVFEHAPENEQKYSLDPRIANILQIALGNYEAGLAGSVGRDIGQIAYLIYSDQHGKCSACE</sequence>
<dbReference type="PANTHER" id="PTHR38742">
    <property type="entry name" value="PROTEIN GP17"/>
    <property type="match status" value="1"/>
</dbReference>